<dbReference type="HOGENOM" id="CLU_3305029_0_0_10"/>
<dbReference type="AlphaFoldDB" id="U2CCB5"/>
<evidence type="ECO:0000313" key="1">
    <source>
        <dbReference type="EMBL" id="ERI82170.1"/>
    </source>
</evidence>
<dbReference type="EMBL" id="AWSV01000143">
    <property type="protein sequence ID" value="ERI82170.1"/>
    <property type="molecule type" value="Genomic_DNA"/>
</dbReference>
<proteinExistence type="predicted"/>
<accession>U2CCB5</accession>
<gene>
    <name evidence="1" type="ORF">HMPREF1981_02679</name>
</gene>
<organism evidence="1 2">
    <name type="scientific">Bacteroides pyogenes F0041</name>
    <dbReference type="NCBI Taxonomy" id="1321819"/>
    <lineage>
        <taxon>Bacteria</taxon>
        <taxon>Pseudomonadati</taxon>
        <taxon>Bacteroidota</taxon>
        <taxon>Bacteroidia</taxon>
        <taxon>Bacteroidales</taxon>
        <taxon>Bacteroidaceae</taxon>
        <taxon>Bacteroides</taxon>
    </lineage>
</organism>
<sequence>MGILPGLPSVGDGLAHSWDGRSYTVPAFRKMERLKKEAH</sequence>
<reference evidence="1 2" key="1">
    <citation type="submission" date="2013-08" db="EMBL/GenBank/DDBJ databases">
        <authorList>
            <person name="Weinstock G."/>
            <person name="Sodergren E."/>
            <person name="Wylie T."/>
            <person name="Fulton L."/>
            <person name="Fulton R."/>
            <person name="Fronick C."/>
            <person name="O'Laughlin M."/>
            <person name="Godfrey J."/>
            <person name="Miner T."/>
            <person name="Herter B."/>
            <person name="Appelbaum E."/>
            <person name="Cordes M."/>
            <person name="Lek S."/>
            <person name="Wollam A."/>
            <person name="Pepin K.H."/>
            <person name="Palsikar V.B."/>
            <person name="Mitreva M."/>
            <person name="Wilson R.K."/>
        </authorList>
    </citation>
    <scope>NUCLEOTIDE SEQUENCE [LARGE SCALE GENOMIC DNA]</scope>
    <source>
        <strain evidence="1 2">F0041</strain>
    </source>
</reference>
<dbReference type="PATRIC" id="fig|1321819.3.peg.2474"/>
<dbReference type="Proteomes" id="UP000016496">
    <property type="component" value="Unassembled WGS sequence"/>
</dbReference>
<protein>
    <submittedName>
        <fullName evidence="1">Uncharacterized protein</fullName>
    </submittedName>
</protein>
<evidence type="ECO:0000313" key="2">
    <source>
        <dbReference type="Proteomes" id="UP000016496"/>
    </source>
</evidence>
<name>U2CCB5_9BACE</name>
<comment type="caution">
    <text evidence="1">The sequence shown here is derived from an EMBL/GenBank/DDBJ whole genome shotgun (WGS) entry which is preliminary data.</text>
</comment>